<name>A0A5J4FYH7_9FLAO</name>
<feature type="domain" description="Ketoreductase" evidence="3">
    <location>
        <begin position="9"/>
        <end position="197"/>
    </location>
</feature>
<dbReference type="PRINTS" id="PR00081">
    <property type="entry name" value="GDHRDH"/>
</dbReference>
<dbReference type="GO" id="GO:0016491">
    <property type="term" value="F:oxidoreductase activity"/>
    <property type="evidence" value="ECO:0007669"/>
    <property type="project" value="UniProtKB-KW"/>
</dbReference>
<comment type="similarity">
    <text evidence="1">Belongs to the short-chain dehydrogenases/reductases (SDR) family.</text>
</comment>
<dbReference type="PANTHER" id="PTHR42879">
    <property type="entry name" value="3-OXOACYL-(ACYL-CARRIER-PROTEIN) REDUCTASE"/>
    <property type="match status" value="1"/>
</dbReference>
<dbReference type="Pfam" id="PF13561">
    <property type="entry name" value="adh_short_C2"/>
    <property type="match status" value="1"/>
</dbReference>
<dbReference type="RefSeq" id="WP_151893148.1">
    <property type="nucleotide sequence ID" value="NZ_BKCF01000001.1"/>
</dbReference>
<dbReference type="InterPro" id="IPR050259">
    <property type="entry name" value="SDR"/>
</dbReference>
<evidence type="ECO:0000313" key="5">
    <source>
        <dbReference type="Proteomes" id="UP000326994"/>
    </source>
</evidence>
<protein>
    <submittedName>
        <fullName evidence="4">3-ketoacyl-ACP reductase</fullName>
    </submittedName>
</protein>
<dbReference type="InterPro" id="IPR057326">
    <property type="entry name" value="KR_dom"/>
</dbReference>
<dbReference type="AlphaFoldDB" id="A0A5J4FYH7"/>
<evidence type="ECO:0000256" key="2">
    <source>
        <dbReference type="ARBA" id="ARBA00023002"/>
    </source>
</evidence>
<dbReference type="Proteomes" id="UP000326994">
    <property type="component" value="Unassembled WGS sequence"/>
</dbReference>
<accession>A0A5J4FYH7</accession>
<reference evidence="4 5" key="1">
    <citation type="submission" date="2019-08" db="EMBL/GenBank/DDBJ databases">
        <title>Ulvibacter marinistellae sp. nov., isolated from a starfish, Patiria pectinifera.</title>
        <authorList>
            <person name="Kawano K."/>
            <person name="Ushijima N."/>
            <person name="Kihara M."/>
            <person name="Itoh H."/>
        </authorList>
    </citation>
    <scope>NUCLEOTIDE SEQUENCE [LARGE SCALE GENOMIC DNA]</scope>
    <source>
        <strain evidence="4 5">KK4</strain>
    </source>
</reference>
<gene>
    <name evidence="4" type="ORF">ULMS_07270</name>
</gene>
<dbReference type="SUPFAM" id="SSF51735">
    <property type="entry name" value="NAD(P)-binding Rossmann-fold domains"/>
    <property type="match status" value="1"/>
</dbReference>
<dbReference type="FunFam" id="3.40.50.720:FF:000173">
    <property type="entry name" value="3-oxoacyl-[acyl-carrier protein] reductase"/>
    <property type="match status" value="1"/>
</dbReference>
<dbReference type="OrthoDB" id="9788235at2"/>
<dbReference type="EMBL" id="BKCF01000001">
    <property type="protein sequence ID" value="GEQ85219.1"/>
    <property type="molecule type" value="Genomic_DNA"/>
</dbReference>
<evidence type="ECO:0000259" key="3">
    <source>
        <dbReference type="SMART" id="SM00822"/>
    </source>
</evidence>
<dbReference type="PRINTS" id="PR00080">
    <property type="entry name" value="SDRFAMILY"/>
</dbReference>
<dbReference type="NCBIfam" id="NF009466">
    <property type="entry name" value="PRK12826.1-2"/>
    <property type="match status" value="1"/>
</dbReference>
<keyword evidence="2" id="KW-0560">Oxidoreductase</keyword>
<proteinExistence type="inferred from homology"/>
<keyword evidence="5" id="KW-1185">Reference proteome</keyword>
<dbReference type="NCBIfam" id="NF004200">
    <property type="entry name" value="PRK05653.1-5"/>
    <property type="match status" value="1"/>
</dbReference>
<dbReference type="InterPro" id="IPR036291">
    <property type="entry name" value="NAD(P)-bd_dom_sf"/>
</dbReference>
<dbReference type="PANTHER" id="PTHR42879:SF2">
    <property type="entry name" value="3-OXOACYL-[ACYL-CARRIER-PROTEIN] REDUCTASE FABG"/>
    <property type="match status" value="1"/>
</dbReference>
<organism evidence="4 5">
    <name type="scientific">Patiriisocius marinistellae</name>
    <dbReference type="NCBI Taxonomy" id="2494560"/>
    <lineage>
        <taxon>Bacteria</taxon>
        <taxon>Pseudomonadati</taxon>
        <taxon>Bacteroidota</taxon>
        <taxon>Flavobacteriia</taxon>
        <taxon>Flavobacteriales</taxon>
        <taxon>Flavobacteriaceae</taxon>
        <taxon>Patiriisocius</taxon>
    </lineage>
</organism>
<dbReference type="SMART" id="SM00822">
    <property type="entry name" value="PKS_KR"/>
    <property type="match status" value="1"/>
</dbReference>
<dbReference type="InterPro" id="IPR002347">
    <property type="entry name" value="SDR_fam"/>
</dbReference>
<dbReference type="Gene3D" id="3.40.50.720">
    <property type="entry name" value="NAD(P)-binding Rossmann-like Domain"/>
    <property type="match status" value="1"/>
</dbReference>
<sequence length="250" mass="26986">MAEKVIKKKYALVTGGSRGIGSAVCKQLAQDSEYHILINYNSNENAAKATLQEVEQAGGQGTIIKFNVTDSESVKSSLDAWAEVNKNAVIEVIINNAGITKDGMFMWMQPDDWHNVINTSLNGFFNVTNHLIQKLLVNRYGRIVNMVSVSGLKGNPGQVNYSAAKGAVIAATKALSAEVAKRNITVNAVAPGFIKSDMTADLDEKELKKMIPANRFGEAEEVAQLVSFLVSKKASYITGEVININGGIYS</sequence>
<evidence type="ECO:0000313" key="4">
    <source>
        <dbReference type="EMBL" id="GEQ85219.1"/>
    </source>
</evidence>
<comment type="caution">
    <text evidence="4">The sequence shown here is derived from an EMBL/GenBank/DDBJ whole genome shotgun (WGS) entry which is preliminary data.</text>
</comment>
<evidence type="ECO:0000256" key="1">
    <source>
        <dbReference type="ARBA" id="ARBA00006484"/>
    </source>
</evidence>